<reference evidence="3 4" key="1">
    <citation type="submission" date="2022-09" db="EMBL/GenBank/DDBJ databases">
        <authorList>
            <person name="Han X.L."/>
            <person name="Wang Q."/>
            <person name="Lu T."/>
        </authorList>
    </citation>
    <scope>NUCLEOTIDE SEQUENCE [LARGE SCALE GENOMIC DNA]</scope>
    <source>
        <strain evidence="3 4">WQ 127069</strain>
    </source>
</reference>
<feature type="domain" description="Flagellar Assembly Protein A N-terminal region" evidence="2">
    <location>
        <begin position="93"/>
        <end position="282"/>
    </location>
</feature>
<dbReference type="EMBL" id="JAOQIO010000116">
    <property type="protein sequence ID" value="MCU6797349.1"/>
    <property type="molecule type" value="Genomic_DNA"/>
</dbReference>
<evidence type="ECO:0000259" key="2">
    <source>
        <dbReference type="Pfam" id="PF20250"/>
    </source>
</evidence>
<feature type="region of interest" description="Disordered" evidence="1">
    <location>
        <begin position="1"/>
        <end position="25"/>
    </location>
</feature>
<accession>A0ABT2UUK3</accession>
<name>A0ABT2UUK3_9BACL</name>
<organism evidence="3 4">
    <name type="scientific">Paenibacillus baimaensis</name>
    <dbReference type="NCBI Taxonomy" id="2982185"/>
    <lineage>
        <taxon>Bacteria</taxon>
        <taxon>Bacillati</taxon>
        <taxon>Bacillota</taxon>
        <taxon>Bacilli</taxon>
        <taxon>Bacillales</taxon>
        <taxon>Paenibacillaceae</taxon>
        <taxon>Paenibacillus</taxon>
    </lineage>
</organism>
<dbReference type="InterPro" id="IPR005646">
    <property type="entry name" value="FapA"/>
</dbReference>
<keyword evidence="4" id="KW-1185">Reference proteome</keyword>
<dbReference type="InterPro" id="IPR046865">
    <property type="entry name" value="FapA_b_solenoid"/>
</dbReference>
<evidence type="ECO:0000313" key="3">
    <source>
        <dbReference type="EMBL" id="MCU6797349.1"/>
    </source>
</evidence>
<dbReference type="PANTHER" id="PTHR38032">
    <property type="entry name" value="POLYMERASE-RELATED"/>
    <property type="match status" value="1"/>
</dbReference>
<dbReference type="PANTHER" id="PTHR38032:SF1">
    <property type="entry name" value="RNA-BINDING PROTEIN KHPB N-TERMINAL DOMAIN-CONTAINING PROTEIN"/>
    <property type="match status" value="1"/>
</dbReference>
<dbReference type="InterPro" id="IPR046866">
    <property type="entry name" value="FapA_N"/>
</dbReference>
<comment type="caution">
    <text evidence="3">The sequence shown here is derived from an EMBL/GenBank/DDBJ whole genome shotgun (WGS) entry which is preliminary data.</text>
</comment>
<dbReference type="Pfam" id="PF20250">
    <property type="entry name" value="FapA_N"/>
    <property type="match status" value="1"/>
</dbReference>
<evidence type="ECO:0000313" key="4">
    <source>
        <dbReference type="Proteomes" id="UP001652445"/>
    </source>
</evidence>
<sequence>MKLSQPSSAVPKVDKSSSKPIRVSEGGNDEHNWIWVHNDHIHVQVDTAKGSLPVIEARHPISLIIDGELVEGPYTVKGNERMEWKAEDEPLFQILVSEDQMKVFLIVRHTQLIQPRLKNTEPASKVTLELDREAGELIRKLELAEVTQELSQLSISYNLDIGNIYQELQEPTFKPVLVAQGSYPVPGEDARMELFFTEVVERGFMEVGGGIDYRNSLKIPSVRKGQVIAKKIKAVDGITGYNVHRQLVIPPKPQDVNVIAREHVEQQGDTFIAMKEGRPRVTGTHTLYLDISTAYIVSGDVNLSTGNIVFSGDVMVYGDVTENMTIEALGTIYVVGCVYSAVLTATGSIIVKGNVVKSKLYAGYCGEKVVRIQEGSQALSVQLVQLMEAAKLLTDQVRQKGQNAAFGQVVKLLVDNKFKEIPKLIHKLLVHVHSVPEQDHEAWQYLMDKLGMFSDVSKVYSQGSEALWLSLLYDLKQTVEKIDNMKETNIKIDIGQCHLSTLQSQGDIMIRKEGVLQSDLRSTDNIIFYHNDAVCRGSRLEADGMISASIIGGVTGSLSQLKAKDKIMLRKMYSGRVCVDSFCVDIVDVIENQTIDKVWIMRQLRTS</sequence>
<dbReference type="Pfam" id="PF03961">
    <property type="entry name" value="FapA"/>
    <property type="match status" value="1"/>
</dbReference>
<protein>
    <submittedName>
        <fullName evidence="3">FapA family protein</fullName>
    </submittedName>
</protein>
<evidence type="ECO:0000256" key="1">
    <source>
        <dbReference type="SAM" id="MobiDB-lite"/>
    </source>
</evidence>
<proteinExistence type="predicted"/>
<gene>
    <name evidence="3" type="ORF">OB236_35000</name>
</gene>
<dbReference type="Proteomes" id="UP001652445">
    <property type="component" value="Unassembled WGS sequence"/>
</dbReference>